<evidence type="ECO:0000256" key="1">
    <source>
        <dbReference type="ARBA" id="ARBA00022723"/>
    </source>
</evidence>
<dbReference type="EMBL" id="FNHM01000001">
    <property type="protein sequence ID" value="SDL93607.1"/>
    <property type="molecule type" value="Genomic_DNA"/>
</dbReference>
<gene>
    <name evidence="5" type="ORF">SAMN05444505_101121</name>
</gene>
<dbReference type="GO" id="GO:0008758">
    <property type="term" value="F:UDP-2,3-diacylglucosamine hydrolase activity"/>
    <property type="evidence" value="ECO:0007669"/>
    <property type="project" value="TreeGrafter"/>
</dbReference>
<evidence type="ECO:0000256" key="3">
    <source>
        <dbReference type="SAM" id="Phobius"/>
    </source>
</evidence>
<keyword evidence="1" id="KW-0479">Metal-binding</keyword>
<dbReference type="GO" id="GO:0009245">
    <property type="term" value="P:lipid A biosynthetic process"/>
    <property type="evidence" value="ECO:0007669"/>
    <property type="project" value="TreeGrafter"/>
</dbReference>
<dbReference type="GO" id="GO:0016020">
    <property type="term" value="C:membrane"/>
    <property type="evidence" value="ECO:0007669"/>
    <property type="project" value="GOC"/>
</dbReference>
<reference evidence="5 6" key="1">
    <citation type="submission" date="2016-10" db="EMBL/GenBank/DDBJ databases">
        <authorList>
            <person name="Varghese N."/>
            <person name="Submissions S."/>
        </authorList>
    </citation>
    <scope>NUCLEOTIDE SEQUENCE [LARGE SCALE GENOMIC DNA]</scope>
    <source>
        <strain evidence="5 6">BS2122</strain>
    </source>
</reference>
<proteinExistence type="predicted"/>
<dbReference type="InterPro" id="IPR029052">
    <property type="entry name" value="Metallo-depent_PP-like"/>
</dbReference>
<dbReference type="RefSeq" id="WP_074804807.1">
    <property type="nucleotide sequence ID" value="NZ_FNHM01000001.1"/>
</dbReference>
<dbReference type="Proteomes" id="UP000183853">
    <property type="component" value="Unassembled WGS sequence"/>
</dbReference>
<evidence type="ECO:0000313" key="6">
    <source>
        <dbReference type="Proteomes" id="UP000183853"/>
    </source>
</evidence>
<feature type="transmembrane region" description="Helical" evidence="3">
    <location>
        <begin position="30"/>
        <end position="50"/>
    </location>
</feature>
<evidence type="ECO:0000313" key="5">
    <source>
        <dbReference type="EMBL" id="SDL93607.1"/>
    </source>
</evidence>
<name>A0AB37ZH19_PSESX</name>
<dbReference type="InterPro" id="IPR051158">
    <property type="entry name" value="Metallophosphoesterase_sf"/>
</dbReference>
<keyword evidence="2" id="KW-0378">Hydrolase</keyword>
<dbReference type="Gene3D" id="3.60.21.10">
    <property type="match status" value="1"/>
</dbReference>
<keyword evidence="3" id="KW-0472">Membrane</keyword>
<feature type="domain" description="Calcineurin-like phosphoesterase" evidence="4">
    <location>
        <begin position="147"/>
        <end position="314"/>
    </location>
</feature>
<dbReference type="InterPro" id="IPR004843">
    <property type="entry name" value="Calcineurin-like_PHP"/>
</dbReference>
<dbReference type="PANTHER" id="PTHR31302">
    <property type="entry name" value="TRANSMEMBRANE PROTEIN WITH METALLOPHOSPHOESTERASE DOMAIN-RELATED"/>
    <property type="match status" value="1"/>
</dbReference>
<dbReference type="GO" id="GO:0046872">
    <property type="term" value="F:metal ion binding"/>
    <property type="evidence" value="ECO:0007669"/>
    <property type="project" value="UniProtKB-KW"/>
</dbReference>
<dbReference type="Pfam" id="PF00149">
    <property type="entry name" value="Metallophos"/>
    <property type="match status" value="1"/>
</dbReference>
<keyword evidence="3" id="KW-1133">Transmembrane helix</keyword>
<protein>
    <recommendedName>
        <fullName evidence="4">Calcineurin-like phosphoesterase domain-containing protein</fullName>
    </recommendedName>
</protein>
<evidence type="ECO:0000259" key="4">
    <source>
        <dbReference type="Pfam" id="PF00149"/>
    </source>
</evidence>
<accession>A0AB37ZH19</accession>
<keyword evidence="3" id="KW-0812">Transmembrane</keyword>
<feature type="transmembrane region" description="Helical" evidence="3">
    <location>
        <begin position="101"/>
        <end position="122"/>
    </location>
</feature>
<feature type="transmembrane region" description="Helical" evidence="3">
    <location>
        <begin position="57"/>
        <end position="81"/>
    </location>
</feature>
<organism evidence="5 6">
    <name type="scientific">Pseudomonas syringae</name>
    <dbReference type="NCBI Taxonomy" id="317"/>
    <lineage>
        <taxon>Bacteria</taxon>
        <taxon>Pseudomonadati</taxon>
        <taxon>Pseudomonadota</taxon>
        <taxon>Gammaproteobacteria</taxon>
        <taxon>Pseudomonadales</taxon>
        <taxon>Pseudomonadaceae</taxon>
        <taxon>Pseudomonas</taxon>
    </lineage>
</organism>
<dbReference type="AlphaFoldDB" id="A0AB37ZH19"/>
<evidence type="ECO:0000256" key="2">
    <source>
        <dbReference type="ARBA" id="ARBA00022801"/>
    </source>
</evidence>
<dbReference type="CDD" id="cd07385">
    <property type="entry name" value="MPP_YkuE_C"/>
    <property type="match status" value="1"/>
</dbReference>
<sequence>MFHIYLTIAYLYVLVRFVYPLPLPWVSRGLIGFVLLVASKYHLLSVLFYGNMWSPELPFAVVLVLGWLFCSFVLLFVFTLVTDVVSVLVRILGGRDALNSVGIKLRIGAAVAAAGLGGFGVYQAIQVPEIHREELTIEGLPAELDGFRFVQLSDLHISRLFPEPWVRAVVERTNTLSADLIVITGDFIDGSTEARRADVAPLSDLRALHGVIGIPGNHEYYFDYAKWEPVLEGLGIRMLTNENEVVQHQSAELIIAGVTDAAAMNYGFAGPDLGKALKGVSPSSTMILLSHRPEGAVINEAAGVDVQLSGHTHGGMIKALSVFVANANEGFASRGYDVGKMKLYVSNGTGLWMGFPIRLGVPSEITEFTLRPAR</sequence>
<comment type="caution">
    <text evidence="5">The sequence shown here is derived from an EMBL/GenBank/DDBJ whole genome shotgun (WGS) entry which is preliminary data.</text>
</comment>
<dbReference type="SUPFAM" id="SSF56300">
    <property type="entry name" value="Metallo-dependent phosphatases"/>
    <property type="match status" value="1"/>
</dbReference>
<dbReference type="PANTHER" id="PTHR31302:SF31">
    <property type="entry name" value="PHOSPHODIESTERASE YAEI"/>
    <property type="match status" value="1"/>
</dbReference>